<dbReference type="EMBL" id="BLAU01000001">
    <property type="protein sequence ID" value="GET21896.1"/>
    <property type="molecule type" value="Genomic_DNA"/>
</dbReference>
<dbReference type="AlphaFoldDB" id="A0A2P8CE32"/>
<feature type="chain" id="PRO_5015169143" evidence="1">
    <location>
        <begin position="23"/>
        <end position="157"/>
    </location>
</feature>
<reference evidence="3 4" key="1">
    <citation type="submission" date="2018-03" db="EMBL/GenBank/DDBJ databases">
        <title>Genomic Encyclopedia of Archaeal and Bacterial Type Strains, Phase II (KMG-II): from individual species to whole genera.</title>
        <authorList>
            <person name="Goeker M."/>
        </authorList>
    </citation>
    <scope>NUCLEOTIDE SEQUENCE [LARGE SCALE GENOMIC DNA]</scope>
    <source>
        <strain evidence="3 4">DSM 27267</strain>
    </source>
</reference>
<proteinExistence type="predicted"/>
<dbReference type="SUPFAM" id="SSF109770">
    <property type="entry name" value="Nickel-containing superoxide dismutase, NiSOD"/>
    <property type="match status" value="1"/>
</dbReference>
<feature type="signal peptide" evidence="1">
    <location>
        <begin position="1"/>
        <end position="22"/>
    </location>
</feature>
<dbReference type="EMBL" id="PYGC01000004">
    <property type="protein sequence ID" value="PSK83221.1"/>
    <property type="molecule type" value="Genomic_DNA"/>
</dbReference>
<accession>A0A2P8CE32</accession>
<evidence type="ECO:0000313" key="2">
    <source>
        <dbReference type="EMBL" id="GET21896.1"/>
    </source>
</evidence>
<dbReference type="GO" id="GO:0016151">
    <property type="term" value="F:nickel cation binding"/>
    <property type="evidence" value="ECO:0007669"/>
    <property type="project" value="InterPro"/>
</dbReference>
<evidence type="ECO:0000313" key="5">
    <source>
        <dbReference type="Proteomes" id="UP000396862"/>
    </source>
</evidence>
<organism evidence="3 4">
    <name type="scientific">Prolixibacter denitrificans</name>
    <dbReference type="NCBI Taxonomy" id="1541063"/>
    <lineage>
        <taxon>Bacteria</taxon>
        <taxon>Pseudomonadati</taxon>
        <taxon>Bacteroidota</taxon>
        <taxon>Bacteroidia</taxon>
        <taxon>Marinilabiliales</taxon>
        <taxon>Prolixibacteraceae</taxon>
        <taxon>Prolixibacter</taxon>
    </lineage>
</organism>
<sequence>MKKLVFITLFALLAMFSGEAKAHCEIPCGIYGDSLRIQLLKEDIHTVEKSMQMVTQLSGETPVNYNQLVRWVTNKDVHATKIQDTATQYFMFQRIKLSDEPEQQKKNIKMLGLLHELCVYAMKAKQTTDLKYIGMMNDVVDKFAALYFEGAEHEHSH</sequence>
<dbReference type="Proteomes" id="UP000240621">
    <property type="component" value="Unassembled WGS sequence"/>
</dbReference>
<evidence type="ECO:0000256" key="1">
    <source>
        <dbReference type="SAM" id="SignalP"/>
    </source>
</evidence>
<dbReference type="OrthoDB" id="9790847at2"/>
<comment type="caution">
    <text evidence="3">The sequence shown here is derived from an EMBL/GenBank/DDBJ whole genome shotgun (WGS) entry which is preliminary data.</text>
</comment>
<dbReference type="RefSeq" id="WP_106542024.1">
    <property type="nucleotide sequence ID" value="NZ_BLAU01000001.1"/>
</dbReference>
<dbReference type="Gene3D" id="1.20.120.400">
    <property type="entry name" value="Nickel-containing superoxide dismutase"/>
    <property type="match status" value="1"/>
</dbReference>
<evidence type="ECO:0000313" key="4">
    <source>
        <dbReference type="Proteomes" id="UP000240621"/>
    </source>
</evidence>
<protein>
    <submittedName>
        <fullName evidence="3">Nickel superoxide dismutase</fullName>
    </submittedName>
</protein>
<keyword evidence="5" id="KW-1185">Reference proteome</keyword>
<keyword evidence="1" id="KW-0732">Signal</keyword>
<gene>
    <name evidence="3" type="ORF">CLV93_104151</name>
    <name evidence="2" type="ORF">JCM18694_21420</name>
</gene>
<dbReference type="Proteomes" id="UP000396862">
    <property type="component" value="Unassembled WGS sequence"/>
</dbReference>
<evidence type="ECO:0000313" key="3">
    <source>
        <dbReference type="EMBL" id="PSK83221.1"/>
    </source>
</evidence>
<dbReference type="InterPro" id="IPR014123">
    <property type="entry name" value="Superoxide_dismutase_Ni-type"/>
</dbReference>
<dbReference type="Pfam" id="PF09055">
    <property type="entry name" value="Sod_Ni"/>
    <property type="match status" value="1"/>
</dbReference>
<reference evidence="2 5" key="2">
    <citation type="submission" date="2019-10" db="EMBL/GenBank/DDBJ databases">
        <title>Prolixibacter strains distinguished by the presence of nitrate reductase genes were adept at nitrate-dependent anaerobic corrosion of metallic iron and carbon steel.</title>
        <authorList>
            <person name="Iino T."/>
            <person name="Shono N."/>
            <person name="Ito K."/>
            <person name="Nakamura R."/>
            <person name="Sueoka K."/>
            <person name="Harayama S."/>
            <person name="Ohkuma M."/>
        </authorList>
    </citation>
    <scope>NUCLEOTIDE SEQUENCE [LARGE SCALE GENOMIC DNA]</scope>
    <source>
        <strain evidence="2 5">MIC1-1</strain>
    </source>
</reference>
<dbReference type="InterPro" id="IPR036502">
    <property type="entry name" value="NiSOD_sf"/>
</dbReference>
<name>A0A2P8CE32_9BACT</name>
<dbReference type="GO" id="GO:0004784">
    <property type="term" value="F:superoxide dismutase activity"/>
    <property type="evidence" value="ECO:0007669"/>
    <property type="project" value="InterPro"/>
</dbReference>